<dbReference type="RefSeq" id="WP_005782564.1">
    <property type="nucleotide sequence ID" value="NZ_CP018937.1"/>
</dbReference>
<evidence type="ECO:0000313" key="2">
    <source>
        <dbReference type="Proteomes" id="UP000501467"/>
    </source>
</evidence>
<accession>A0AAP9SYL8</accession>
<dbReference type="EMBL" id="CP054003">
    <property type="protein sequence ID" value="QKH86792.1"/>
    <property type="molecule type" value="Genomic_DNA"/>
</dbReference>
<protein>
    <submittedName>
        <fullName evidence="1">Uncharacterized protein</fullName>
    </submittedName>
</protein>
<dbReference type="Proteomes" id="UP000501467">
    <property type="component" value="Chromosome"/>
</dbReference>
<evidence type="ECO:0000313" key="1">
    <source>
        <dbReference type="EMBL" id="QKH86792.1"/>
    </source>
</evidence>
<gene>
    <name evidence="1" type="ORF">FOC69_21540</name>
</gene>
<proteinExistence type="predicted"/>
<reference evidence="1 2" key="1">
    <citation type="submission" date="2020-05" db="EMBL/GenBank/DDBJ databases">
        <title>FDA dAtabase for Regulatory Grade micrObial Sequences (FDA-ARGOS): Supporting development and validation of Infectious Disease Dx tests.</title>
        <authorList>
            <person name="Bojja K."/>
            <person name="Kessler A."/>
            <person name="Tallon L."/>
            <person name="Sadzewicz L."/>
            <person name="Zhao X."/>
            <person name="Vavikolanu K."/>
            <person name="Mehta A."/>
            <person name="Aluvathingal J."/>
            <person name="Nadendla S."/>
            <person name="Myers T."/>
            <person name="Yan Y."/>
            <person name="Sichtig H."/>
        </authorList>
    </citation>
    <scope>NUCLEOTIDE SEQUENCE [LARGE SCALE GENOMIC DNA]</scope>
    <source>
        <strain evidence="1 2">FDAARGOS_763</strain>
    </source>
</reference>
<name>A0AAP9SYL8_BACFG</name>
<sequence length="46" mass="5452">MKQEFENGTQDVHMEQYETPRMEVIEMEIEGPILQMSGEHGGRQDW</sequence>
<dbReference type="AlphaFoldDB" id="A0AAP9SYL8"/>
<organism evidence="1 2">
    <name type="scientific">Bacteroides fragilis</name>
    <dbReference type="NCBI Taxonomy" id="817"/>
    <lineage>
        <taxon>Bacteria</taxon>
        <taxon>Pseudomonadati</taxon>
        <taxon>Bacteroidota</taxon>
        <taxon>Bacteroidia</taxon>
        <taxon>Bacteroidales</taxon>
        <taxon>Bacteroidaceae</taxon>
        <taxon>Bacteroides</taxon>
    </lineage>
</organism>